<dbReference type="EMBL" id="ML996311">
    <property type="protein sequence ID" value="KAF2727806.1"/>
    <property type="molecule type" value="Genomic_DNA"/>
</dbReference>
<dbReference type="InterPro" id="IPR027417">
    <property type="entry name" value="P-loop_NTPase"/>
</dbReference>
<sequence>MYELLYSHSSRAAVVLHGLGGIGKTQLAIEYIRRHKEKHTAIFWLNANDEDSLRLSYRGIAQQVLQCHPSTSVLSSVDLEGDLNRVVSAVKAWLDLPGNARWLMVYDNYDNPRISKNSDRSTVDIRQYLPESDHGSIIITTRSARVTQGRSI</sequence>
<evidence type="ECO:0000259" key="1">
    <source>
        <dbReference type="Pfam" id="PF00931"/>
    </source>
</evidence>
<name>A0A9P4QMX6_9PLEO</name>
<dbReference type="SUPFAM" id="SSF52540">
    <property type="entry name" value="P-loop containing nucleoside triphosphate hydrolases"/>
    <property type="match status" value="1"/>
</dbReference>
<dbReference type="Pfam" id="PF00931">
    <property type="entry name" value="NB-ARC"/>
    <property type="match status" value="1"/>
</dbReference>
<dbReference type="PANTHER" id="PTHR35205">
    <property type="entry name" value="NB-ARC AND TPR DOMAIN PROTEIN"/>
    <property type="match status" value="1"/>
</dbReference>
<protein>
    <recommendedName>
        <fullName evidence="1">NB-ARC domain-containing protein</fullName>
    </recommendedName>
</protein>
<dbReference type="AlphaFoldDB" id="A0A9P4QMX6"/>
<dbReference type="PANTHER" id="PTHR35205:SF1">
    <property type="entry name" value="ZU5 DOMAIN-CONTAINING PROTEIN"/>
    <property type="match status" value="1"/>
</dbReference>
<dbReference type="OrthoDB" id="674604at2759"/>
<reference evidence="2" key="1">
    <citation type="journal article" date="2020" name="Stud. Mycol.">
        <title>101 Dothideomycetes genomes: a test case for predicting lifestyles and emergence of pathogens.</title>
        <authorList>
            <person name="Haridas S."/>
            <person name="Albert R."/>
            <person name="Binder M."/>
            <person name="Bloem J."/>
            <person name="Labutti K."/>
            <person name="Salamov A."/>
            <person name="Andreopoulos B."/>
            <person name="Baker S."/>
            <person name="Barry K."/>
            <person name="Bills G."/>
            <person name="Bluhm B."/>
            <person name="Cannon C."/>
            <person name="Castanera R."/>
            <person name="Culley D."/>
            <person name="Daum C."/>
            <person name="Ezra D."/>
            <person name="Gonzalez J."/>
            <person name="Henrissat B."/>
            <person name="Kuo A."/>
            <person name="Liang C."/>
            <person name="Lipzen A."/>
            <person name="Lutzoni F."/>
            <person name="Magnuson J."/>
            <person name="Mondo S."/>
            <person name="Nolan M."/>
            <person name="Ohm R."/>
            <person name="Pangilinan J."/>
            <person name="Park H.-J."/>
            <person name="Ramirez L."/>
            <person name="Alfaro M."/>
            <person name="Sun H."/>
            <person name="Tritt A."/>
            <person name="Yoshinaga Y."/>
            <person name="Zwiers L.-H."/>
            <person name="Turgeon B."/>
            <person name="Goodwin S."/>
            <person name="Spatafora J."/>
            <person name="Crous P."/>
            <person name="Grigoriev I."/>
        </authorList>
    </citation>
    <scope>NUCLEOTIDE SEQUENCE</scope>
    <source>
        <strain evidence="2">CBS 125425</strain>
    </source>
</reference>
<dbReference type="GO" id="GO:0043531">
    <property type="term" value="F:ADP binding"/>
    <property type="evidence" value="ECO:0007669"/>
    <property type="project" value="InterPro"/>
</dbReference>
<accession>A0A9P4QMX6</accession>
<comment type="caution">
    <text evidence="2">The sequence shown here is derived from an EMBL/GenBank/DDBJ whole genome shotgun (WGS) entry which is preliminary data.</text>
</comment>
<keyword evidence="3" id="KW-1185">Reference proteome</keyword>
<organism evidence="2 3">
    <name type="scientific">Polyplosphaeria fusca</name>
    <dbReference type="NCBI Taxonomy" id="682080"/>
    <lineage>
        <taxon>Eukaryota</taxon>
        <taxon>Fungi</taxon>
        <taxon>Dikarya</taxon>
        <taxon>Ascomycota</taxon>
        <taxon>Pezizomycotina</taxon>
        <taxon>Dothideomycetes</taxon>
        <taxon>Pleosporomycetidae</taxon>
        <taxon>Pleosporales</taxon>
        <taxon>Tetraplosphaeriaceae</taxon>
        <taxon>Polyplosphaeria</taxon>
    </lineage>
</organism>
<evidence type="ECO:0000313" key="3">
    <source>
        <dbReference type="Proteomes" id="UP000799444"/>
    </source>
</evidence>
<proteinExistence type="predicted"/>
<dbReference type="Proteomes" id="UP000799444">
    <property type="component" value="Unassembled WGS sequence"/>
</dbReference>
<feature type="domain" description="NB-ARC" evidence="1">
    <location>
        <begin position="5"/>
        <end position="148"/>
    </location>
</feature>
<evidence type="ECO:0000313" key="2">
    <source>
        <dbReference type="EMBL" id="KAF2727806.1"/>
    </source>
</evidence>
<dbReference type="Gene3D" id="3.40.50.300">
    <property type="entry name" value="P-loop containing nucleotide triphosphate hydrolases"/>
    <property type="match status" value="1"/>
</dbReference>
<gene>
    <name evidence="2" type="ORF">EJ04DRAFT_450658</name>
</gene>
<dbReference type="InterPro" id="IPR002182">
    <property type="entry name" value="NB-ARC"/>
</dbReference>